<feature type="compositionally biased region" description="Polar residues" evidence="1">
    <location>
        <begin position="507"/>
        <end position="520"/>
    </location>
</feature>
<dbReference type="GO" id="GO:0061157">
    <property type="term" value="P:mRNA destabilization"/>
    <property type="evidence" value="ECO:0007669"/>
    <property type="project" value="TreeGrafter"/>
</dbReference>
<dbReference type="PANTHER" id="PTHR12357:SF89">
    <property type="entry name" value="YTH DOMAIN-CONTAINING FAMILY PROTEIN"/>
    <property type="match status" value="1"/>
</dbReference>
<dbReference type="Pfam" id="PF04146">
    <property type="entry name" value="YTH"/>
    <property type="match status" value="1"/>
</dbReference>
<dbReference type="GO" id="GO:0005737">
    <property type="term" value="C:cytoplasm"/>
    <property type="evidence" value="ECO:0007669"/>
    <property type="project" value="TreeGrafter"/>
</dbReference>
<dbReference type="InterPro" id="IPR045168">
    <property type="entry name" value="YTH_prot"/>
</dbReference>
<evidence type="ECO:0000313" key="3">
    <source>
        <dbReference type="EMBL" id="CAD8547957.1"/>
    </source>
</evidence>
<evidence type="ECO:0000259" key="2">
    <source>
        <dbReference type="PROSITE" id="PS50882"/>
    </source>
</evidence>
<feature type="compositionally biased region" description="Gly residues" evidence="1">
    <location>
        <begin position="251"/>
        <end position="260"/>
    </location>
</feature>
<dbReference type="AlphaFoldDB" id="A0A7S0JCS6"/>
<evidence type="ECO:0000256" key="1">
    <source>
        <dbReference type="SAM" id="MobiDB-lite"/>
    </source>
</evidence>
<feature type="region of interest" description="Disordered" evidence="1">
    <location>
        <begin position="251"/>
        <end position="279"/>
    </location>
</feature>
<feature type="compositionally biased region" description="Gly residues" evidence="1">
    <location>
        <begin position="225"/>
        <end position="234"/>
    </location>
</feature>
<feature type="region of interest" description="Disordered" evidence="1">
    <location>
        <begin position="1"/>
        <end position="61"/>
    </location>
</feature>
<reference evidence="3" key="1">
    <citation type="submission" date="2021-01" db="EMBL/GenBank/DDBJ databases">
        <authorList>
            <person name="Corre E."/>
            <person name="Pelletier E."/>
            <person name="Niang G."/>
            <person name="Scheremetjew M."/>
            <person name="Finn R."/>
            <person name="Kale V."/>
            <person name="Holt S."/>
            <person name="Cochrane G."/>
            <person name="Meng A."/>
            <person name="Brown T."/>
            <person name="Cohen L."/>
        </authorList>
    </citation>
    <scope>NUCLEOTIDE SEQUENCE</scope>
    <source>
        <strain evidence="3">RCC1130</strain>
    </source>
</reference>
<feature type="region of interest" description="Disordered" evidence="1">
    <location>
        <begin position="492"/>
        <end position="526"/>
    </location>
</feature>
<dbReference type="CDD" id="cd21134">
    <property type="entry name" value="YTH"/>
    <property type="match status" value="1"/>
</dbReference>
<gene>
    <name evidence="3" type="ORF">CLEP1334_LOCUS23247</name>
</gene>
<accession>A0A7S0JCS6</accession>
<organism evidence="3">
    <name type="scientific">Calcidiscus leptoporus</name>
    <dbReference type="NCBI Taxonomy" id="127549"/>
    <lineage>
        <taxon>Eukaryota</taxon>
        <taxon>Haptista</taxon>
        <taxon>Haptophyta</taxon>
        <taxon>Prymnesiophyceae</taxon>
        <taxon>Coccolithales</taxon>
        <taxon>Calcidiscaceae</taxon>
        <taxon>Calcidiscus</taxon>
    </lineage>
</organism>
<dbReference type="EMBL" id="HBER01046428">
    <property type="protein sequence ID" value="CAD8547957.1"/>
    <property type="molecule type" value="Transcribed_RNA"/>
</dbReference>
<dbReference type="GO" id="GO:0003729">
    <property type="term" value="F:mRNA binding"/>
    <property type="evidence" value="ECO:0007669"/>
    <property type="project" value="TreeGrafter"/>
</dbReference>
<proteinExistence type="predicted"/>
<dbReference type="Gene3D" id="3.10.590.10">
    <property type="entry name" value="ph1033 like domains"/>
    <property type="match status" value="1"/>
</dbReference>
<dbReference type="PROSITE" id="PS50882">
    <property type="entry name" value="YTH"/>
    <property type="match status" value="1"/>
</dbReference>
<dbReference type="PANTHER" id="PTHR12357">
    <property type="entry name" value="YTH YT521-B HOMOLOGY DOMAIN-CONTAINING"/>
    <property type="match status" value="1"/>
</dbReference>
<sequence>MEHADGTPAQQYSMGGNASGEVPSSMLGQPDGGSADFYGNPPGAHKDGALEQHMYPGGAFPPGGYPQHGGYALDAQVAAPATDSGAPAGTPPGCSGMYGGHADGYQFAGAGMSQMYSMNQMLYAGQGGGGAADPSVYYAMAAGGPAGGPGMFGNPMGPMGMGMSGPMGMGVGMGMGGYGPMGGSAVGEDGKLVDGFSALGMGGDDDGGKGKRGSGGSWAEMAKAQGGGRGRGGGGRAGYMAYDGGYEAGRGGGRGRGRGGPNFDTQHKNEERDRERARNGVRGLRSGTAFGSIGSGVSVLSAEMLHLTESINPPSFDVQPKFARFFIIKSYSEDDVHKSIKYGVWASTDTGNRRLDAAYRDSCNKGPIYLFFSVNASGQFSGMAQMECAIDYTKKFGCWAQDKWSGTFAIKWVFIKDVPNNQFRQILLSNNENKPVTNSRDTQEILLEPGKEMLRIFHQYKSKTSILDDFGFYDKRQELMEARAQMPQGMPPMPPGMPPAMQPGMQSQSLQQGMPPSGSQGMHGRPLEPLQMQGMVVGPSGGPMGHNGFPAGGVR</sequence>
<feature type="domain" description="YTH" evidence="2">
    <location>
        <begin position="323"/>
        <end position="457"/>
    </location>
</feature>
<protein>
    <recommendedName>
        <fullName evidence="2">YTH domain-containing protein</fullName>
    </recommendedName>
</protein>
<feature type="compositionally biased region" description="Basic and acidic residues" evidence="1">
    <location>
        <begin position="265"/>
        <end position="278"/>
    </location>
</feature>
<name>A0A7S0JCS6_9EUKA</name>
<dbReference type="InterPro" id="IPR007275">
    <property type="entry name" value="YTH_domain"/>
</dbReference>
<feature type="compositionally biased region" description="Pro residues" evidence="1">
    <location>
        <begin position="492"/>
        <end position="501"/>
    </location>
</feature>
<feature type="region of interest" description="Disordered" evidence="1">
    <location>
        <begin position="203"/>
        <end position="234"/>
    </location>
</feature>